<sequence>MSLGDRELHRRVEELLAAAGLPADESEKRGLASAYRARLAAIESLHAMPVPREVGPRPHRHD</sequence>
<dbReference type="AlphaFoldDB" id="A0A5M7C6R5"/>
<dbReference type="SMR" id="A0A5M7C6R5"/>
<accession>A0A5M7C6R5</accession>
<gene>
    <name evidence="1" type="ORF">F1721_04825</name>
</gene>
<organism evidence="1 2">
    <name type="scientific">Saccharopolyspora hirsuta</name>
    <dbReference type="NCBI Taxonomy" id="1837"/>
    <lineage>
        <taxon>Bacteria</taxon>
        <taxon>Bacillati</taxon>
        <taxon>Actinomycetota</taxon>
        <taxon>Actinomycetes</taxon>
        <taxon>Pseudonocardiales</taxon>
        <taxon>Pseudonocardiaceae</taxon>
        <taxon>Saccharopolyspora</taxon>
    </lineage>
</organism>
<evidence type="ECO:0000313" key="1">
    <source>
        <dbReference type="EMBL" id="KAA5837140.1"/>
    </source>
</evidence>
<dbReference type="EMBL" id="VWPH01000002">
    <property type="protein sequence ID" value="KAA5837140.1"/>
    <property type="molecule type" value="Genomic_DNA"/>
</dbReference>
<proteinExistence type="predicted"/>
<protein>
    <submittedName>
        <fullName evidence="1">Uncharacterized protein</fullName>
    </submittedName>
</protein>
<comment type="caution">
    <text evidence="1">The sequence shown here is derived from an EMBL/GenBank/DDBJ whole genome shotgun (WGS) entry which is preliminary data.</text>
</comment>
<dbReference type="Proteomes" id="UP000323946">
    <property type="component" value="Unassembled WGS sequence"/>
</dbReference>
<name>A0A5M7C6R5_SACHI</name>
<evidence type="ECO:0000313" key="2">
    <source>
        <dbReference type="Proteomes" id="UP000323946"/>
    </source>
</evidence>
<keyword evidence="2" id="KW-1185">Reference proteome</keyword>
<dbReference type="RefSeq" id="WP_150065304.1">
    <property type="nucleotide sequence ID" value="NZ_JBEPDJ010000011.1"/>
</dbReference>
<dbReference type="OrthoDB" id="4118486at2"/>
<reference evidence="1 2" key="1">
    <citation type="submission" date="2019-09" db="EMBL/GenBank/DDBJ databases">
        <title>Draft genome sequence of the thermophilic Saccharopolyspora hirsuta VKM Ac-666T.</title>
        <authorList>
            <person name="Lobastova T.G."/>
            <person name="Fokina V."/>
            <person name="Bragin E.Y."/>
            <person name="Shtratnikova V.Y."/>
            <person name="Starodumova I.P."/>
            <person name="Tarlachkov S.V."/>
            <person name="Donova M.V."/>
        </authorList>
    </citation>
    <scope>NUCLEOTIDE SEQUENCE [LARGE SCALE GENOMIC DNA]</scope>
    <source>
        <strain evidence="1 2">VKM Ac-666</strain>
    </source>
</reference>